<evidence type="ECO:0000313" key="2">
    <source>
        <dbReference type="Proteomes" id="UP001162992"/>
    </source>
</evidence>
<dbReference type="Proteomes" id="UP001162992">
    <property type="component" value="Chromosome 19"/>
</dbReference>
<dbReference type="EMBL" id="CM055110">
    <property type="protein sequence ID" value="KAJ7522167.1"/>
    <property type="molecule type" value="Genomic_DNA"/>
</dbReference>
<sequence>MQRQTPRGRVQAREKEKEKFHNTRGYHQNMRWSNTHRLLQQTINTSHSAISLRSFGVFKSTPTSMHPYSSLQTCTHRSSRSMTSTSNATIAAMHQICSSSEVPTTWQTSPMAVNRMLAAFSLISLPRFIPSTCVYRITTLMGKQEKDA</sequence>
<protein>
    <submittedName>
        <fullName evidence="1">Uncharacterized protein</fullName>
    </submittedName>
</protein>
<accession>A0ACC2AY81</accession>
<gene>
    <name evidence="1" type="ORF">O6H91_19G085800</name>
</gene>
<proteinExistence type="predicted"/>
<keyword evidence="2" id="KW-1185">Reference proteome</keyword>
<evidence type="ECO:0000313" key="1">
    <source>
        <dbReference type="EMBL" id="KAJ7522167.1"/>
    </source>
</evidence>
<organism evidence="1 2">
    <name type="scientific">Diphasiastrum complanatum</name>
    <name type="common">Issler's clubmoss</name>
    <name type="synonym">Lycopodium complanatum</name>
    <dbReference type="NCBI Taxonomy" id="34168"/>
    <lineage>
        <taxon>Eukaryota</taxon>
        <taxon>Viridiplantae</taxon>
        <taxon>Streptophyta</taxon>
        <taxon>Embryophyta</taxon>
        <taxon>Tracheophyta</taxon>
        <taxon>Lycopodiopsida</taxon>
        <taxon>Lycopodiales</taxon>
        <taxon>Lycopodiaceae</taxon>
        <taxon>Lycopodioideae</taxon>
        <taxon>Diphasiastrum</taxon>
    </lineage>
</organism>
<reference evidence="2" key="1">
    <citation type="journal article" date="2024" name="Proc. Natl. Acad. Sci. U.S.A.">
        <title>Extraordinary preservation of gene collinearity over three hundred million years revealed in homosporous lycophytes.</title>
        <authorList>
            <person name="Li C."/>
            <person name="Wickell D."/>
            <person name="Kuo L.Y."/>
            <person name="Chen X."/>
            <person name="Nie B."/>
            <person name="Liao X."/>
            <person name="Peng D."/>
            <person name="Ji J."/>
            <person name="Jenkins J."/>
            <person name="Williams M."/>
            <person name="Shu S."/>
            <person name="Plott C."/>
            <person name="Barry K."/>
            <person name="Rajasekar S."/>
            <person name="Grimwood J."/>
            <person name="Han X."/>
            <person name="Sun S."/>
            <person name="Hou Z."/>
            <person name="He W."/>
            <person name="Dai G."/>
            <person name="Sun C."/>
            <person name="Schmutz J."/>
            <person name="Leebens-Mack J.H."/>
            <person name="Li F.W."/>
            <person name="Wang L."/>
        </authorList>
    </citation>
    <scope>NUCLEOTIDE SEQUENCE [LARGE SCALE GENOMIC DNA]</scope>
    <source>
        <strain evidence="2">cv. PW_Plant_1</strain>
    </source>
</reference>
<comment type="caution">
    <text evidence="1">The sequence shown here is derived from an EMBL/GenBank/DDBJ whole genome shotgun (WGS) entry which is preliminary data.</text>
</comment>
<name>A0ACC2AY81_DIPCM</name>